<keyword evidence="1" id="KW-1133">Transmembrane helix</keyword>
<gene>
    <name evidence="2" type="primary">206</name>
    <name evidence="2" type="ORF">SEA_ANNADREAMY_206</name>
</gene>
<reference evidence="2 3" key="1">
    <citation type="submission" date="2018-06" db="EMBL/GenBank/DDBJ databases">
        <authorList>
            <person name="Moussa A."/>
            <person name="Couoh J.M."/>
            <person name="Harbem L."/>
            <person name="Okocha J.C."/>
            <person name="Taylor D."/>
            <person name="Teutsch A.B."/>
            <person name="Smith B.R."/>
            <person name="Suri N."/>
            <person name="Layton S.R."/>
            <person name="Kim T."/>
            <person name="Hughes L.E."/>
            <person name="Garlena R.A."/>
            <person name="Russell D.A."/>
            <person name="Pope W.H."/>
            <person name="Jacobs-Sera D."/>
            <person name="Hatfull G.F."/>
        </authorList>
    </citation>
    <scope>NUCLEOTIDE SEQUENCE [LARGE SCALE GENOMIC DNA]</scope>
</reference>
<dbReference type="KEGG" id="vg:55609348"/>
<proteinExistence type="predicted"/>
<organism evidence="2 3">
    <name type="scientific">Streptomyces phage Annadreamy</name>
    <dbReference type="NCBI Taxonomy" id="2250335"/>
    <lineage>
        <taxon>Viruses</taxon>
        <taxon>Duplodnaviria</taxon>
        <taxon>Heunggongvirae</taxon>
        <taxon>Uroviricota</taxon>
        <taxon>Caudoviricetes</taxon>
        <taxon>Stanwilliamsviridae</taxon>
        <taxon>Loccivirinae</taxon>
        <taxon>Annadreamyvirus</taxon>
        <taxon>Annadreamyvirus annadreamy</taxon>
    </lineage>
</organism>
<dbReference type="RefSeq" id="YP_009839140.1">
    <property type="nucleotide sequence ID" value="NC_048719.1"/>
</dbReference>
<name>A0A345GTL9_9CAUD</name>
<sequence length="60" mass="6999">MKEFWWSVVGSAMVGGLVTVVANSNQFNQHWNFLIVWGVLFVVYWILRATKGDADFDFDW</sequence>
<evidence type="ECO:0000256" key="1">
    <source>
        <dbReference type="SAM" id="Phobius"/>
    </source>
</evidence>
<dbReference type="Proteomes" id="UP000259354">
    <property type="component" value="Segment"/>
</dbReference>
<dbReference type="GeneID" id="55609348"/>
<evidence type="ECO:0000313" key="2">
    <source>
        <dbReference type="EMBL" id="AXG66291.1"/>
    </source>
</evidence>
<accession>A0A345GTL9</accession>
<keyword evidence="3" id="KW-1185">Reference proteome</keyword>
<keyword evidence="1" id="KW-0472">Membrane</keyword>
<evidence type="ECO:0000313" key="3">
    <source>
        <dbReference type="Proteomes" id="UP000259354"/>
    </source>
</evidence>
<protein>
    <submittedName>
        <fullName evidence="2">Uncharacterized protein</fullName>
    </submittedName>
</protein>
<feature type="transmembrane region" description="Helical" evidence="1">
    <location>
        <begin position="31"/>
        <end position="47"/>
    </location>
</feature>
<dbReference type="EMBL" id="MH536811">
    <property type="protein sequence ID" value="AXG66291.1"/>
    <property type="molecule type" value="Genomic_DNA"/>
</dbReference>
<keyword evidence="1" id="KW-0812">Transmembrane</keyword>
<feature type="transmembrane region" description="Helical" evidence="1">
    <location>
        <begin position="6"/>
        <end position="24"/>
    </location>
</feature>